<dbReference type="RefSeq" id="WP_347721444.1">
    <property type="nucleotide sequence ID" value="NZ_CP104395.1"/>
</dbReference>
<keyword evidence="3" id="KW-1185">Reference proteome</keyword>
<dbReference type="Proteomes" id="UP001218034">
    <property type="component" value="Chromosome"/>
</dbReference>
<dbReference type="InterPro" id="IPR027598">
    <property type="entry name" value="Amphi-Trp_dom"/>
</dbReference>
<sequence length="83" mass="9279">MSKKLLKTETVMSRQNAAEKLHGIADKIADGRLELTTGNDSVTLEPADRVEFEIQVEEEMDGDMSLEVEIEWSPNDSEDIEIG</sequence>
<evidence type="ECO:0000313" key="3">
    <source>
        <dbReference type="Proteomes" id="UP001218034"/>
    </source>
</evidence>
<dbReference type="NCBIfam" id="TIGR04354">
    <property type="entry name" value="amphi-Trp"/>
    <property type="match status" value="1"/>
</dbReference>
<accession>A0ABY8CEF5</accession>
<proteinExistence type="predicted"/>
<feature type="domain" description="Amphi-Trp" evidence="1">
    <location>
        <begin position="3"/>
        <end position="79"/>
    </location>
</feature>
<name>A0ABY8CEF5_9ARCH</name>
<reference evidence="2 3" key="1">
    <citation type="submission" date="2022-09" db="EMBL/GenBank/DDBJ databases">
        <title>Xylan utilization by haloarchaea-nanohaloarchaea associations.</title>
        <authorList>
            <person name="Yakimov M."/>
        </authorList>
    </citation>
    <scope>NUCLEOTIDE SEQUENCE [LARGE SCALE GENOMIC DNA]</scope>
    <source>
        <strain evidence="2 3">SVXNc</strain>
    </source>
</reference>
<protein>
    <recommendedName>
        <fullName evidence="1">Amphi-Trp domain-containing protein</fullName>
    </recommendedName>
</protein>
<organism evidence="2 3">
    <name type="scientific">Candidatus Nanohalococcus occultus</name>
    <dbReference type="NCBI Taxonomy" id="2978047"/>
    <lineage>
        <taxon>Archaea</taxon>
        <taxon>Candidatus Nanohalarchaeota</taxon>
        <taxon>Candidatus Nanohalarchaeota incertae sedis</taxon>
        <taxon>Candidatus Nanohalococcus</taxon>
    </lineage>
</organism>
<dbReference type="EMBL" id="CP104395">
    <property type="protein sequence ID" value="WEL19604.1"/>
    <property type="molecule type" value="Genomic_DNA"/>
</dbReference>
<dbReference type="GeneID" id="90590026"/>
<dbReference type="Pfam" id="PF20068">
    <property type="entry name" value="Amphi-Trp"/>
    <property type="match status" value="1"/>
</dbReference>
<evidence type="ECO:0000313" key="2">
    <source>
        <dbReference type="EMBL" id="WEL19604.1"/>
    </source>
</evidence>
<evidence type="ECO:0000259" key="1">
    <source>
        <dbReference type="Pfam" id="PF20068"/>
    </source>
</evidence>
<gene>
    <name evidence="2" type="ORF">SVXNc_0588</name>
</gene>